<feature type="compositionally biased region" description="Low complexity" evidence="1">
    <location>
        <begin position="729"/>
        <end position="740"/>
    </location>
</feature>
<feature type="region of interest" description="Disordered" evidence="1">
    <location>
        <begin position="1013"/>
        <end position="1043"/>
    </location>
</feature>
<feature type="region of interest" description="Disordered" evidence="1">
    <location>
        <begin position="1227"/>
        <end position="1255"/>
    </location>
</feature>
<dbReference type="EMBL" id="JBBWUH010000008">
    <property type="protein sequence ID" value="KAK8159631.1"/>
    <property type="molecule type" value="Genomic_DNA"/>
</dbReference>
<feature type="compositionally biased region" description="Low complexity" evidence="1">
    <location>
        <begin position="396"/>
        <end position="409"/>
    </location>
</feature>
<evidence type="ECO:0000313" key="2">
    <source>
        <dbReference type="EMBL" id="KAK8159631.1"/>
    </source>
</evidence>
<feature type="compositionally biased region" description="Low complexity" evidence="1">
    <location>
        <begin position="837"/>
        <end position="850"/>
    </location>
</feature>
<gene>
    <name evidence="2" type="ORF">IWX90DRAFT_306034</name>
</gene>
<feature type="compositionally biased region" description="Polar residues" evidence="1">
    <location>
        <begin position="334"/>
        <end position="345"/>
    </location>
</feature>
<feature type="compositionally biased region" description="Low complexity" evidence="1">
    <location>
        <begin position="1242"/>
        <end position="1253"/>
    </location>
</feature>
<organism evidence="2 3">
    <name type="scientific">Phyllosticta citrichinensis</name>
    <dbReference type="NCBI Taxonomy" id="1130410"/>
    <lineage>
        <taxon>Eukaryota</taxon>
        <taxon>Fungi</taxon>
        <taxon>Dikarya</taxon>
        <taxon>Ascomycota</taxon>
        <taxon>Pezizomycotina</taxon>
        <taxon>Dothideomycetes</taxon>
        <taxon>Dothideomycetes incertae sedis</taxon>
        <taxon>Botryosphaeriales</taxon>
        <taxon>Phyllostictaceae</taxon>
        <taxon>Phyllosticta</taxon>
    </lineage>
</organism>
<feature type="region of interest" description="Disordered" evidence="1">
    <location>
        <begin position="334"/>
        <end position="409"/>
    </location>
</feature>
<feature type="compositionally biased region" description="Basic and acidic residues" evidence="1">
    <location>
        <begin position="1159"/>
        <end position="1172"/>
    </location>
</feature>
<feature type="compositionally biased region" description="Pro residues" evidence="1">
    <location>
        <begin position="54"/>
        <end position="82"/>
    </location>
</feature>
<accession>A0ABR1XLH5</accession>
<feature type="compositionally biased region" description="Basic residues" evidence="1">
    <location>
        <begin position="1"/>
        <end position="13"/>
    </location>
</feature>
<sequence length="1295" mass="140718">MHLRAPASRRRPKRLLDELEESDGFMQSAYATDASTRSARSQPVKTIDPRLRPAFPPPSKPFNPNLPPAPFPSLPIDKPGPFPDATSQDQQPQQQNDTTGADAGRHDSAASSKILVTVLRYRAPIEEDTMDPEEMTLVQLVRREYNMRVNERRLYPAGGKSYAFRSPSGLAPHSACSQMKDTTEDNPRAFTELHQLMRATIIVNILSESLRVEPEVDILWPILLLLRAQRSTLYGDLNYVVDLVLKDKYPYILNDLQAEMGFAKDFLEQRRLPTRFLYAFKLEDIKAVLEIPDAPFAVPTPPPKPSIDIKDFAPNFEPPIVPDTTIDLSDKVSQDLSASGPNLQSAAEAAMKRSDSNTAEEAAEHPVVRGAPLSLDQSPSPSEKCQPKEDSVIPRSSEAPEAANAEETFTASTLPFPSIESKVNVVTTNAANMTLSDSIEPEFNFEAADAATAMDIDAVGRRFRSQVEPEVDREASITDPVRDEVDKEAIKPNEKDEDWFEELPSPILRGMDLSMQPSLAPESSYDTSFADTVRNDERFEDLFPDQEKPPSSEPPGHQGQASDAESSTQNGVARPSEKITAAIDFTDIFSELADQQTMLKYNLVLNHLLGLGEEIREATLRESQGTSMRGGEDVNIDIELCDRMDIVGEETPQNSSGLSFRFAELLPAVNNTTPVGSPQFLSGYFPRSLRSLPPRFALPRRPSSGDRYGIEPSTLQGGLNSSPATIAASDPDPSPGLLLPFTRPSQPFKQRTSSRKGMPLARMTMNGNGTPRRVRHQEPPSSGATIPMVDSNPSPGILLQRNQQTPHRRQQARRRQNPAASPLKHVTTSHQPSKMCSSSSSSSSSSSQSSTPEPPVPRSNFLSKHSSAPPLAAFRFRPDSSNKPLPETTLVVSNSGRDTGLASVRTTKPSRAQKSKKNSKDLRLSSASLENLGTVLPISAPGYGNIRLPDRKAIESGPRTAPLPSRLLVEAWAAEQRAKAIANRSSVAPVVSNGNSGFHPMHPMMLPPLRAGPASAPPTPRKKTILTKKSPEESNNGGKCVEQISRRWRGGGKNMDLVRKLSAGSLEREAMLTGVDLPRLPAPDPSSTHDSRGESGAPAPDVASGADNSASNPQRVGAATGENGAFGGEDHGEQTADDGASQFDSLGPVSSGGSSGDEEFARQQQLDKEAEQQRQAVPDYAPFPPYPPWHNANRESASVHTTPAPKRHYYSFSIIAAGEIQFDSPSVRSALSPFRPPRPPGEETTPGITAPPIRMGRKRSLSQYLEDSESVGDVGAGGGGAEDVARWAVKREEVE</sequence>
<feature type="compositionally biased region" description="Polar residues" evidence="1">
    <location>
        <begin position="559"/>
        <end position="571"/>
    </location>
</feature>
<protein>
    <submittedName>
        <fullName evidence="2">Uncharacterized protein</fullName>
    </submittedName>
</protein>
<keyword evidence="3" id="KW-1185">Reference proteome</keyword>
<feature type="region of interest" description="Disordered" evidence="1">
    <location>
        <begin position="1"/>
        <end position="109"/>
    </location>
</feature>
<evidence type="ECO:0000256" key="1">
    <source>
        <dbReference type="SAM" id="MobiDB-lite"/>
    </source>
</evidence>
<name>A0ABR1XLH5_9PEZI</name>
<feature type="region of interest" description="Disordered" evidence="1">
    <location>
        <begin position="1074"/>
        <end position="1201"/>
    </location>
</feature>
<feature type="region of interest" description="Disordered" evidence="1">
    <location>
        <begin position="694"/>
        <end position="923"/>
    </location>
</feature>
<reference evidence="2 3" key="1">
    <citation type="journal article" date="2022" name="G3 (Bethesda)">
        <title>Enemy or ally: a genomic approach to elucidate the lifestyle of Phyllosticta citrichinaensis.</title>
        <authorList>
            <person name="Buijs V.A."/>
            <person name="Groenewald J.Z."/>
            <person name="Haridas S."/>
            <person name="LaButti K.M."/>
            <person name="Lipzen A."/>
            <person name="Martin F.M."/>
            <person name="Barry K."/>
            <person name="Grigoriev I.V."/>
            <person name="Crous P.W."/>
            <person name="Seidl M.F."/>
        </authorList>
    </citation>
    <scope>NUCLEOTIDE SEQUENCE [LARGE SCALE GENOMIC DNA]</scope>
    <source>
        <strain evidence="2 3">CBS 129764</strain>
    </source>
</reference>
<feature type="compositionally biased region" description="Polar residues" evidence="1">
    <location>
        <begin position="29"/>
        <end position="44"/>
    </location>
</feature>
<feature type="compositionally biased region" description="Polar residues" evidence="1">
    <location>
        <begin position="713"/>
        <end position="724"/>
    </location>
</feature>
<evidence type="ECO:0000313" key="3">
    <source>
        <dbReference type="Proteomes" id="UP001456524"/>
    </source>
</evidence>
<comment type="caution">
    <text evidence="2">The sequence shown here is derived from an EMBL/GenBank/DDBJ whole genome shotgun (WGS) entry which is preliminary data.</text>
</comment>
<dbReference type="Proteomes" id="UP001456524">
    <property type="component" value="Unassembled WGS sequence"/>
</dbReference>
<proteinExistence type="predicted"/>
<feature type="region of interest" description="Disordered" evidence="1">
    <location>
        <begin position="542"/>
        <end position="575"/>
    </location>
</feature>
<feature type="compositionally biased region" description="Basic residues" evidence="1">
    <location>
        <begin position="806"/>
        <end position="816"/>
    </location>
</feature>
<feature type="compositionally biased region" description="Polar residues" evidence="1">
    <location>
        <begin position="826"/>
        <end position="836"/>
    </location>
</feature>